<dbReference type="FunFam" id="3.40.50.300:FF:000129">
    <property type="entry name" value="Replication factor C subunit 5"/>
    <property type="match status" value="1"/>
</dbReference>
<dbReference type="Pfam" id="PF21960">
    <property type="entry name" value="RCF1-5-like_lid"/>
    <property type="match status" value="1"/>
</dbReference>
<dbReference type="GO" id="GO:0006281">
    <property type="term" value="P:DNA repair"/>
    <property type="evidence" value="ECO:0007669"/>
    <property type="project" value="TreeGrafter"/>
</dbReference>
<evidence type="ECO:0000256" key="3">
    <source>
        <dbReference type="ARBA" id="ARBA00022741"/>
    </source>
</evidence>
<evidence type="ECO:0000313" key="7">
    <source>
        <dbReference type="Proteomes" id="UP000265618"/>
    </source>
</evidence>
<evidence type="ECO:0000259" key="5">
    <source>
        <dbReference type="SMART" id="SM00382"/>
    </source>
</evidence>
<feature type="non-terminal residue" evidence="6">
    <location>
        <position position="1"/>
    </location>
</feature>
<feature type="domain" description="AAA+ ATPase" evidence="5">
    <location>
        <begin position="39"/>
        <end position="172"/>
    </location>
</feature>
<evidence type="ECO:0000256" key="4">
    <source>
        <dbReference type="ARBA" id="ARBA00022840"/>
    </source>
</evidence>
<dbReference type="InterPro" id="IPR027417">
    <property type="entry name" value="P-loop_NTPase"/>
</dbReference>
<protein>
    <recommendedName>
        <fullName evidence="5">AAA+ ATPase domain-containing protein</fullName>
    </recommendedName>
</protein>
<keyword evidence="2" id="KW-0235">DNA replication</keyword>
<dbReference type="CDD" id="cd18140">
    <property type="entry name" value="HLD_clamp_RFC"/>
    <property type="match status" value="1"/>
</dbReference>
<evidence type="ECO:0000256" key="1">
    <source>
        <dbReference type="ARBA" id="ARBA00005378"/>
    </source>
</evidence>
<comment type="similarity">
    <text evidence="1">Belongs to the activator 1 small subunits family.</text>
</comment>
<comment type="caution">
    <text evidence="6">The sequence shown here is derived from an EMBL/GenBank/DDBJ whole genome shotgun (WGS) entry which is preliminary data.</text>
</comment>
<dbReference type="CDD" id="cd00009">
    <property type="entry name" value="AAA"/>
    <property type="match status" value="1"/>
</dbReference>
<dbReference type="GO" id="GO:0005524">
    <property type="term" value="F:ATP binding"/>
    <property type="evidence" value="ECO:0007669"/>
    <property type="project" value="UniProtKB-KW"/>
</dbReference>
<dbReference type="OrthoDB" id="10249205at2759"/>
<dbReference type="InterPro" id="IPR003593">
    <property type="entry name" value="AAA+_ATPase"/>
</dbReference>
<dbReference type="GO" id="GO:0003689">
    <property type="term" value="F:DNA clamp loader activity"/>
    <property type="evidence" value="ECO:0007669"/>
    <property type="project" value="TreeGrafter"/>
</dbReference>
<dbReference type="InterPro" id="IPR050238">
    <property type="entry name" value="DNA_Rep/Repair_Clamp_Loader"/>
</dbReference>
<dbReference type="SMART" id="SM00382">
    <property type="entry name" value="AAA"/>
    <property type="match status" value="1"/>
</dbReference>
<accession>A0A9K3CRV2</accession>
<dbReference type="GO" id="GO:0016887">
    <property type="term" value="F:ATP hydrolysis activity"/>
    <property type="evidence" value="ECO:0007669"/>
    <property type="project" value="InterPro"/>
</dbReference>
<proteinExistence type="inferred from homology"/>
<keyword evidence="3" id="KW-0547">Nucleotide-binding</keyword>
<sequence length="267" mass="29660">MSRRDNLPWVEKYRPKKIDDVSHQNGVTDSLRQTIATGDLPHLLFYGPPGVGKTTTIRALCHELFGPKLFKSKVKELNASDDRGIDVVRTRIKNFARVVANQKDPKYPSPPFKVIILDEADSMTRDAQAALRRTMETYARTTRFCIICNYVSRIIDPIASRCVKCRFQPIPDSAMMDTLTHIVQQEKVQIGQEGLQAIISESQSDMRRAVTLLQTVHTVYGSGITPTCISEACGAVPQAVAQGLVSRLRSGQGSVTTLCTQLAEDVR</sequence>
<dbReference type="GO" id="GO:0005634">
    <property type="term" value="C:nucleus"/>
    <property type="evidence" value="ECO:0007669"/>
    <property type="project" value="TreeGrafter"/>
</dbReference>
<dbReference type="AlphaFoldDB" id="A0A9K3CRV2"/>
<dbReference type="Proteomes" id="UP000265618">
    <property type="component" value="Unassembled WGS sequence"/>
</dbReference>
<dbReference type="EMBL" id="BDIP01000478">
    <property type="protein sequence ID" value="GIQ81722.1"/>
    <property type="molecule type" value="Genomic_DNA"/>
</dbReference>
<keyword evidence="4" id="KW-0067">ATP-binding</keyword>
<dbReference type="Gene3D" id="1.10.8.60">
    <property type="match status" value="1"/>
</dbReference>
<evidence type="ECO:0000256" key="2">
    <source>
        <dbReference type="ARBA" id="ARBA00022705"/>
    </source>
</evidence>
<dbReference type="Pfam" id="PF00004">
    <property type="entry name" value="AAA"/>
    <property type="match status" value="1"/>
</dbReference>
<dbReference type="GO" id="GO:0006261">
    <property type="term" value="P:DNA-templated DNA replication"/>
    <property type="evidence" value="ECO:0007669"/>
    <property type="project" value="TreeGrafter"/>
</dbReference>
<evidence type="ECO:0000313" key="6">
    <source>
        <dbReference type="EMBL" id="GIQ81722.1"/>
    </source>
</evidence>
<keyword evidence="7" id="KW-1185">Reference proteome</keyword>
<dbReference type="InterPro" id="IPR003959">
    <property type="entry name" value="ATPase_AAA_core"/>
</dbReference>
<gene>
    <name evidence="6" type="ORF">KIPB_002727</name>
</gene>
<dbReference type="SUPFAM" id="SSF52540">
    <property type="entry name" value="P-loop containing nucleoside triphosphate hydrolases"/>
    <property type="match status" value="1"/>
</dbReference>
<reference evidence="6 7" key="1">
    <citation type="journal article" date="2018" name="PLoS ONE">
        <title>The draft genome of Kipferlia bialata reveals reductive genome evolution in fornicate parasites.</title>
        <authorList>
            <person name="Tanifuji G."/>
            <person name="Takabayashi S."/>
            <person name="Kume K."/>
            <person name="Takagi M."/>
            <person name="Nakayama T."/>
            <person name="Kamikawa R."/>
            <person name="Inagaki Y."/>
            <person name="Hashimoto T."/>
        </authorList>
    </citation>
    <scope>NUCLEOTIDE SEQUENCE [LARGE SCALE GENOMIC DNA]</scope>
    <source>
        <strain evidence="6">NY0173</strain>
    </source>
</reference>
<dbReference type="Gene3D" id="3.40.50.300">
    <property type="entry name" value="P-loop containing nucleotide triphosphate hydrolases"/>
    <property type="match status" value="1"/>
</dbReference>
<dbReference type="GO" id="GO:0005663">
    <property type="term" value="C:DNA replication factor C complex"/>
    <property type="evidence" value="ECO:0007669"/>
    <property type="project" value="TreeGrafter"/>
</dbReference>
<name>A0A9K3CRV2_9EUKA</name>
<dbReference type="PANTHER" id="PTHR11669:SF20">
    <property type="entry name" value="REPLICATION FACTOR C SUBUNIT 4"/>
    <property type="match status" value="1"/>
</dbReference>
<organism evidence="6 7">
    <name type="scientific">Kipferlia bialata</name>
    <dbReference type="NCBI Taxonomy" id="797122"/>
    <lineage>
        <taxon>Eukaryota</taxon>
        <taxon>Metamonada</taxon>
        <taxon>Carpediemonas-like organisms</taxon>
        <taxon>Kipferlia</taxon>
    </lineage>
</organism>
<dbReference type="InterPro" id="IPR047854">
    <property type="entry name" value="RFC_lid"/>
</dbReference>
<dbReference type="PANTHER" id="PTHR11669">
    <property type="entry name" value="REPLICATION FACTOR C / DNA POLYMERASE III GAMMA-TAU SUBUNIT"/>
    <property type="match status" value="1"/>
</dbReference>